<dbReference type="RefSeq" id="XP_020305481.1">
    <property type="nucleotide sequence ID" value="XM_020450805.1"/>
</dbReference>
<gene>
    <name evidence="1" type="ORF">LOAG_18137</name>
</gene>
<dbReference type="InterPro" id="IPR005312">
    <property type="entry name" value="DUF1759"/>
</dbReference>
<sequence length="377" mass="44529">MDRIEDFLYFINKGKLVELIVKHDHKLFHASVHCTWSKMRRRYWIMDGRTYIKKILRRICKGYTMWVATPFEQPDFPPRLAVRVVGTRPFETIGAPWQDGVYERVVGVVRGSLKKPSVQSSLTTEISGKPKEVRNLDLSPPNQLLPLEELRQQYEIKERIIEGKLRHFEIHIGHLESVNAKWLDCITETLKKWNFGAVLKLLYILKQSPDIQKLNYRFSCLREEALKAIRSYDIAPENYQVIRKVLVKKFRETFTIKKSLYNELHAIKRCDRKWKSIIESIERILRQLEAIGENLEHSSIETVIESKLPGWVLDKVYQQNGDDDTWSVTKFRQFLRRLVKRNDQVTRSQASTNGEQQFAKFKSKRLQRNVQKETTAL</sequence>
<protein>
    <submittedName>
        <fullName evidence="1">Uncharacterized protein</fullName>
    </submittedName>
</protein>
<dbReference type="GeneID" id="31251851"/>
<dbReference type="Pfam" id="PF03564">
    <property type="entry name" value="DUF1759"/>
    <property type="match status" value="1"/>
</dbReference>
<accession>A0A1S0UFV2</accession>
<dbReference type="InParanoid" id="A0A1S0UFV2"/>
<name>A0A1S0UFV2_LOALO</name>
<dbReference type="CTD" id="31251851"/>
<organism evidence="1">
    <name type="scientific">Loa loa</name>
    <name type="common">Eye worm</name>
    <name type="synonym">Filaria loa</name>
    <dbReference type="NCBI Taxonomy" id="7209"/>
    <lineage>
        <taxon>Eukaryota</taxon>
        <taxon>Metazoa</taxon>
        <taxon>Ecdysozoa</taxon>
        <taxon>Nematoda</taxon>
        <taxon>Chromadorea</taxon>
        <taxon>Rhabditida</taxon>
        <taxon>Spirurina</taxon>
        <taxon>Spiruromorpha</taxon>
        <taxon>Filarioidea</taxon>
        <taxon>Onchocercidae</taxon>
        <taxon>Loa</taxon>
    </lineage>
</organism>
<reference evidence="1" key="1">
    <citation type="submission" date="2012-04" db="EMBL/GenBank/DDBJ databases">
        <title>The Genome Sequence of Loa loa.</title>
        <authorList>
            <consortium name="The Broad Institute Genome Sequencing Platform"/>
            <consortium name="Broad Institute Genome Sequencing Center for Infectious Disease"/>
            <person name="Nutman T.B."/>
            <person name="Fink D.L."/>
            <person name="Russ C."/>
            <person name="Young S."/>
            <person name="Zeng Q."/>
            <person name="Gargeya S."/>
            <person name="Alvarado L."/>
            <person name="Berlin A."/>
            <person name="Chapman S.B."/>
            <person name="Chen Z."/>
            <person name="Freedman E."/>
            <person name="Gellesch M."/>
            <person name="Goldberg J."/>
            <person name="Griggs A."/>
            <person name="Gujja S."/>
            <person name="Heilman E.R."/>
            <person name="Heiman D."/>
            <person name="Howarth C."/>
            <person name="Mehta T."/>
            <person name="Neiman D."/>
            <person name="Pearson M."/>
            <person name="Roberts A."/>
            <person name="Saif S."/>
            <person name="Shea T."/>
            <person name="Shenoy N."/>
            <person name="Sisk P."/>
            <person name="Stolte C."/>
            <person name="Sykes S."/>
            <person name="White J."/>
            <person name="Yandava C."/>
            <person name="Haas B."/>
            <person name="Henn M.R."/>
            <person name="Nusbaum C."/>
            <person name="Birren B."/>
        </authorList>
    </citation>
    <scope>NUCLEOTIDE SEQUENCE [LARGE SCALE GENOMIC DNA]</scope>
</reference>
<dbReference type="EMBL" id="JH712267">
    <property type="protein sequence ID" value="EJD74570.1"/>
    <property type="molecule type" value="Genomic_DNA"/>
</dbReference>
<evidence type="ECO:0000313" key="1">
    <source>
        <dbReference type="EMBL" id="EJD74570.1"/>
    </source>
</evidence>
<dbReference type="KEGG" id="loa:LOAG_18137"/>
<proteinExistence type="predicted"/>
<dbReference type="AlphaFoldDB" id="A0A1S0UFV2"/>
<dbReference type="OrthoDB" id="5864015at2759"/>